<dbReference type="RefSeq" id="WP_265163800.1">
    <property type="nucleotide sequence ID" value="NZ_CP069620.1"/>
</dbReference>
<gene>
    <name evidence="2" type="ORF">JRG66_00610</name>
</gene>
<feature type="transmembrane region" description="Helical" evidence="1">
    <location>
        <begin position="39"/>
        <end position="58"/>
    </location>
</feature>
<reference evidence="2" key="1">
    <citation type="submission" date="2021-02" db="EMBL/GenBank/DDBJ databases">
        <title>Salinimicrobium sp. nov. isolated from seawater in Tongyeong, Republic of Korea.</title>
        <authorList>
            <person name="Lee S.-J."/>
        </authorList>
    </citation>
    <scope>NUCLEOTIDE SEQUENCE</scope>
    <source>
        <strain evidence="2">HN-2-9-2</strain>
    </source>
</reference>
<dbReference type="Pfam" id="PF13858">
    <property type="entry name" value="DUF4199"/>
    <property type="match status" value="1"/>
</dbReference>
<feature type="transmembrane region" description="Helical" evidence="1">
    <location>
        <begin position="79"/>
        <end position="100"/>
    </location>
</feature>
<organism evidence="2 3">
    <name type="scientific">Salinimicrobium tongyeongense</name>
    <dbReference type="NCBI Taxonomy" id="2809707"/>
    <lineage>
        <taxon>Bacteria</taxon>
        <taxon>Pseudomonadati</taxon>
        <taxon>Bacteroidota</taxon>
        <taxon>Flavobacteriia</taxon>
        <taxon>Flavobacteriales</taxon>
        <taxon>Flavobacteriaceae</taxon>
        <taxon>Salinimicrobium</taxon>
    </lineage>
</organism>
<keyword evidence="1" id="KW-0472">Membrane</keyword>
<keyword evidence="1" id="KW-1133">Transmembrane helix</keyword>
<keyword evidence="1" id="KW-0812">Transmembrane</keyword>
<dbReference type="InterPro" id="IPR025250">
    <property type="entry name" value="DUF4199"/>
</dbReference>
<evidence type="ECO:0000313" key="2">
    <source>
        <dbReference type="EMBL" id="UZH55438.1"/>
    </source>
</evidence>
<evidence type="ECO:0000256" key="1">
    <source>
        <dbReference type="SAM" id="Phobius"/>
    </source>
</evidence>
<feature type="transmembrane region" description="Helical" evidence="1">
    <location>
        <begin position="132"/>
        <end position="155"/>
    </location>
</feature>
<evidence type="ECO:0000313" key="3">
    <source>
        <dbReference type="Proteomes" id="UP001163981"/>
    </source>
</evidence>
<feature type="transmembrane region" description="Helical" evidence="1">
    <location>
        <begin position="7"/>
        <end position="24"/>
    </location>
</feature>
<dbReference type="EMBL" id="CP069620">
    <property type="protein sequence ID" value="UZH55438.1"/>
    <property type="molecule type" value="Genomic_DNA"/>
</dbReference>
<name>A0ABY6NSH3_9FLAO</name>
<proteinExistence type="predicted"/>
<keyword evidence="3" id="KW-1185">Reference proteome</keyword>
<dbReference type="Proteomes" id="UP001163981">
    <property type="component" value="Chromosome"/>
</dbReference>
<sequence length="172" mass="19784">MSKYRIEIKWAVIFSIAMILWMLGEKLFGLHDEYIAEHSFYTSFFAIVAIGIYMLALYDKRKNYYRGFMNWQEGFKSGAILTLGIVILSPFVQLLISGLITPDYFSNITEYSVETGEMTRKEAEAYFNPRNYIIQSMVWAAITGLITAAIAALILRRKVPNPHQVKGTTPYR</sequence>
<protein>
    <submittedName>
        <fullName evidence="2">DUF4199 domain-containing protein</fullName>
    </submittedName>
</protein>
<accession>A0ABY6NSH3</accession>